<accession>A0ABQ8GP00</accession>
<evidence type="ECO:0000256" key="10">
    <source>
        <dbReference type="ARBA" id="ARBA00022989"/>
    </source>
</evidence>
<comment type="subcellular location">
    <subcellularLocation>
        <location evidence="1">Endoplasmic reticulum membrane</location>
        <topology evidence="1">Single-pass type I membrane protein</topology>
    </subcellularLocation>
</comment>
<evidence type="ECO:0000256" key="9">
    <source>
        <dbReference type="ARBA" id="ARBA00022837"/>
    </source>
</evidence>
<evidence type="ECO:0000256" key="15">
    <source>
        <dbReference type="SAM" id="Phobius"/>
    </source>
</evidence>
<feature type="transmembrane region" description="Helical" evidence="15">
    <location>
        <begin position="165"/>
        <end position="185"/>
    </location>
</feature>
<feature type="region of interest" description="Disordered" evidence="14">
    <location>
        <begin position="268"/>
        <end position="314"/>
    </location>
</feature>
<evidence type="ECO:0000256" key="7">
    <source>
        <dbReference type="ARBA" id="ARBA00022729"/>
    </source>
</evidence>
<feature type="compositionally biased region" description="Gly residues" evidence="14">
    <location>
        <begin position="201"/>
        <end position="217"/>
    </location>
</feature>
<keyword evidence="12 15" id="KW-0472">Membrane</keyword>
<keyword evidence="6 15" id="KW-0812">Transmembrane</keyword>
<evidence type="ECO:0000313" key="18">
    <source>
        <dbReference type="Proteomes" id="UP000774617"/>
    </source>
</evidence>
<evidence type="ECO:0000256" key="2">
    <source>
        <dbReference type="ARBA" id="ARBA00006833"/>
    </source>
</evidence>
<evidence type="ECO:0000256" key="6">
    <source>
        <dbReference type="ARBA" id="ARBA00022692"/>
    </source>
</evidence>
<sequence>MRAFSLLTPALLALATSNCAEAARNPKDSVLLSRIKTLTFRKDQMTTARRVSPIPQLECIGGDAKGLYEVDIMRCKNAGSDYDDENVQWTCQASLPEEFKLGSTDVICEGYDSPEDPFVLKGSCGVEYRLMLTPKGVEKYGDRKSSWNNNYGLGEDEKLSKGISILFWMLFIAVALWMFFAACIVGGGNARDPSTWTGPRTDGGGGGGGGGGGWGGPGDDDPRHPILRAHPTTMDVNSQGWRPGFWSGALGGAAAGYMAGSRGNRGMFADPSTRGSSMWGNTGAGPSGSYGGSSSPGPSTTRHQSTGFGETRRR</sequence>
<evidence type="ECO:0000256" key="1">
    <source>
        <dbReference type="ARBA" id="ARBA00004115"/>
    </source>
</evidence>
<dbReference type="InterPro" id="IPR009567">
    <property type="entry name" value="SARAF"/>
</dbReference>
<evidence type="ECO:0000256" key="13">
    <source>
        <dbReference type="ARBA" id="ARBA00031116"/>
    </source>
</evidence>
<evidence type="ECO:0000256" key="12">
    <source>
        <dbReference type="ARBA" id="ARBA00023136"/>
    </source>
</evidence>
<dbReference type="PANTHER" id="PTHR15929">
    <property type="entry name" value="STORE-OPERATED CALCIUM ENTRY-ASSOCIATED REGULATORY FACTOR"/>
    <property type="match status" value="1"/>
</dbReference>
<dbReference type="EMBL" id="JAGTJR010000006">
    <property type="protein sequence ID" value="KAH7059114.1"/>
    <property type="molecule type" value="Genomic_DNA"/>
</dbReference>
<keyword evidence="7 16" id="KW-0732">Signal</keyword>
<evidence type="ECO:0000256" key="4">
    <source>
        <dbReference type="ARBA" id="ARBA00022448"/>
    </source>
</evidence>
<keyword evidence="8" id="KW-0256">Endoplasmic reticulum</keyword>
<feature type="signal peptide" evidence="16">
    <location>
        <begin position="1"/>
        <end position="22"/>
    </location>
</feature>
<evidence type="ECO:0000256" key="3">
    <source>
        <dbReference type="ARBA" id="ARBA00016584"/>
    </source>
</evidence>
<name>A0ABQ8GP00_9PEZI</name>
<evidence type="ECO:0000256" key="16">
    <source>
        <dbReference type="SAM" id="SignalP"/>
    </source>
</evidence>
<dbReference type="PANTHER" id="PTHR15929:SF0">
    <property type="entry name" value="STORE-OPERATED CALCIUM ENTRY-ASSOCIATED REGULATORY FACTOR"/>
    <property type="match status" value="1"/>
</dbReference>
<evidence type="ECO:0000313" key="17">
    <source>
        <dbReference type="EMBL" id="KAH7059114.1"/>
    </source>
</evidence>
<reference evidence="17 18" key="1">
    <citation type="journal article" date="2021" name="Nat. Commun.">
        <title>Genetic determinants of endophytism in the Arabidopsis root mycobiome.</title>
        <authorList>
            <person name="Mesny F."/>
            <person name="Miyauchi S."/>
            <person name="Thiergart T."/>
            <person name="Pickel B."/>
            <person name="Atanasova L."/>
            <person name="Karlsson M."/>
            <person name="Huettel B."/>
            <person name="Barry K.W."/>
            <person name="Haridas S."/>
            <person name="Chen C."/>
            <person name="Bauer D."/>
            <person name="Andreopoulos W."/>
            <person name="Pangilinan J."/>
            <person name="LaButti K."/>
            <person name="Riley R."/>
            <person name="Lipzen A."/>
            <person name="Clum A."/>
            <person name="Drula E."/>
            <person name="Henrissat B."/>
            <person name="Kohler A."/>
            <person name="Grigoriev I.V."/>
            <person name="Martin F.M."/>
            <person name="Hacquard S."/>
        </authorList>
    </citation>
    <scope>NUCLEOTIDE SEQUENCE [LARGE SCALE GENOMIC DNA]</scope>
    <source>
        <strain evidence="17 18">MPI-SDFR-AT-0080</strain>
    </source>
</reference>
<feature type="compositionally biased region" description="Gly residues" evidence="14">
    <location>
        <begin position="282"/>
        <end position="291"/>
    </location>
</feature>
<comment type="similarity">
    <text evidence="2">Belongs to the SARAF family.</text>
</comment>
<evidence type="ECO:0000256" key="5">
    <source>
        <dbReference type="ARBA" id="ARBA00022568"/>
    </source>
</evidence>
<gene>
    <name evidence="17" type="ORF">B0J12DRAFT_595028</name>
</gene>
<organism evidence="17 18">
    <name type="scientific">Macrophomina phaseolina</name>
    <dbReference type="NCBI Taxonomy" id="35725"/>
    <lineage>
        <taxon>Eukaryota</taxon>
        <taxon>Fungi</taxon>
        <taxon>Dikarya</taxon>
        <taxon>Ascomycota</taxon>
        <taxon>Pezizomycotina</taxon>
        <taxon>Dothideomycetes</taxon>
        <taxon>Dothideomycetes incertae sedis</taxon>
        <taxon>Botryosphaeriales</taxon>
        <taxon>Botryosphaeriaceae</taxon>
        <taxon>Macrophomina</taxon>
    </lineage>
</organism>
<evidence type="ECO:0000256" key="8">
    <source>
        <dbReference type="ARBA" id="ARBA00022824"/>
    </source>
</evidence>
<keyword evidence="9" id="KW-0106">Calcium</keyword>
<feature type="region of interest" description="Disordered" evidence="14">
    <location>
        <begin position="191"/>
        <end position="226"/>
    </location>
</feature>
<protein>
    <recommendedName>
        <fullName evidence="3">Store-operated calcium entry-associated regulatory factor</fullName>
    </recommendedName>
    <alternativeName>
        <fullName evidence="13">Transmembrane protein 66</fullName>
    </alternativeName>
</protein>
<keyword evidence="11" id="KW-0406">Ion transport</keyword>
<proteinExistence type="inferred from homology"/>
<dbReference type="Proteomes" id="UP000774617">
    <property type="component" value="Unassembled WGS sequence"/>
</dbReference>
<evidence type="ECO:0000256" key="14">
    <source>
        <dbReference type="SAM" id="MobiDB-lite"/>
    </source>
</evidence>
<keyword evidence="18" id="KW-1185">Reference proteome</keyword>
<keyword evidence="4" id="KW-0813">Transport</keyword>
<comment type="caution">
    <text evidence="17">The sequence shown here is derived from an EMBL/GenBank/DDBJ whole genome shotgun (WGS) entry which is preliminary data.</text>
</comment>
<keyword evidence="10 15" id="KW-1133">Transmembrane helix</keyword>
<keyword evidence="5" id="KW-0109">Calcium transport</keyword>
<dbReference type="Pfam" id="PF06682">
    <property type="entry name" value="SARAF"/>
    <property type="match status" value="1"/>
</dbReference>
<evidence type="ECO:0000256" key="11">
    <source>
        <dbReference type="ARBA" id="ARBA00023065"/>
    </source>
</evidence>
<feature type="chain" id="PRO_5047286341" description="Store-operated calcium entry-associated regulatory factor" evidence="16">
    <location>
        <begin position="23"/>
        <end position="314"/>
    </location>
</feature>